<dbReference type="SUPFAM" id="SSF56399">
    <property type="entry name" value="ADP-ribosylation"/>
    <property type="match status" value="1"/>
</dbReference>
<dbReference type="STRING" id="101127.A0A1X2GFM7"/>
<keyword evidence="1" id="KW-0677">Repeat</keyword>
<dbReference type="Gene3D" id="3.90.228.10">
    <property type="match status" value="1"/>
</dbReference>
<evidence type="ECO:0000256" key="5">
    <source>
        <dbReference type="SAM" id="MobiDB-lite"/>
    </source>
</evidence>
<dbReference type="SMART" id="SM00248">
    <property type="entry name" value="ANK"/>
    <property type="match status" value="28"/>
</dbReference>
<dbReference type="EC" id="2.4.2.-" evidence="4"/>
<feature type="repeat" description="ANK" evidence="3">
    <location>
        <begin position="1022"/>
        <end position="1054"/>
    </location>
</feature>
<dbReference type="PROSITE" id="PS50297">
    <property type="entry name" value="ANK_REP_REGION"/>
    <property type="match status" value="9"/>
</dbReference>
<dbReference type="InterPro" id="IPR002110">
    <property type="entry name" value="Ankyrin_rpt"/>
</dbReference>
<dbReference type="Pfam" id="PF12796">
    <property type="entry name" value="Ank_2"/>
    <property type="match status" value="5"/>
</dbReference>
<feature type="repeat" description="ANK" evidence="3">
    <location>
        <begin position="651"/>
        <end position="683"/>
    </location>
</feature>
<evidence type="ECO:0000259" key="6">
    <source>
        <dbReference type="PROSITE" id="PS51059"/>
    </source>
</evidence>
<gene>
    <name evidence="8" type="ORF">DM01DRAFT_1323166</name>
</gene>
<dbReference type="InterPro" id="IPR036930">
    <property type="entry name" value="WGR_dom_sf"/>
</dbReference>
<feature type="region of interest" description="Disordered" evidence="5">
    <location>
        <begin position="2220"/>
        <end position="2241"/>
    </location>
</feature>
<dbReference type="InterPro" id="IPR036616">
    <property type="entry name" value="Poly(ADP-ribose)pol_reg_dom_sf"/>
</dbReference>
<dbReference type="PROSITE" id="PS50088">
    <property type="entry name" value="ANK_REPEAT"/>
    <property type="match status" value="10"/>
</dbReference>
<organism evidence="8 9">
    <name type="scientific">Hesseltinella vesiculosa</name>
    <dbReference type="NCBI Taxonomy" id="101127"/>
    <lineage>
        <taxon>Eukaryota</taxon>
        <taxon>Fungi</taxon>
        <taxon>Fungi incertae sedis</taxon>
        <taxon>Mucoromycota</taxon>
        <taxon>Mucoromycotina</taxon>
        <taxon>Mucoromycetes</taxon>
        <taxon>Mucorales</taxon>
        <taxon>Cunninghamellaceae</taxon>
        <taxon>Hesseltinella</taxon>
    </lineage>
</organism>
<dbReference type="PRINTS" id="PR01415">
    <property type="entry name" value="ANKYRIN"/>
</dbReference>
<dbReference type="OrthoDB" id="2017365at2759"/>
<dbReference type="Pfam" id="PF00023">
    <property type="entry name" value="Ank"/>
    <property type="match status" value="3"/>
</dbReference>
<feature type="repeat" description="ANK" evidence="3">
    <location>
        <begin position="1944"/>
        <end position="1976"/>
    </location>
</feature>
<feature type="region of interest" description="Disordered" evidence="5">
    <location>
        <begin position="1511"/>
        <end position="1531"/>
    </location>
</feature>
<dbReference type="SUPFAM" id="SSF142921">
    <property type="entry name" value="WGR domain-like"/>
    <property type="match status" value="1"/>
</dbReference>
<evidence type="ECO:0000256" key="3">
    <source>
        <dbReference type="PROSITE-ProRule" id="PRU00023"/>
    </source>
</evidence>
<feature type="region of interest" description="Disordered" evidence="5">
    <location>
        <begin position="137"/>
        <end position="176"/>
    </location>
</feature>
<keyword evidence="4" id="KW-0328">Glycosyltransferase</keyword>
<accession>A0A1X2GFM7</accession>
<dbReference type="InterPro" id="IPR008893">
    <property type="entry name" value="WGR_domain"/>
</dbReference>
<comment type="caution">
    <text evidence="8">The sequence shown here is derived from an EMBL/GenBank/DDBJ whole genome shotgun (WGS) entry which is preliminary data.</text>
</comment>
<dbReference type="Pfam" id="PF05406">
    <property type="entry name" value="WGR"/>
    <property type="match status" value="1"/>
</dbReference>
<feature type="compositionally biased region" description="Basic residues" evidence="5">
    <location>
        <begin position="1"/>
        <end position="15"/>
    </location>
</feature>
<dbReference type="Gene3D" id="1.25.40.20">
    <property type="entry name" value="Ankyrin repeat-containing domain"/>
    <property type="match status" value="9"/>
</dbReference>
<dbReference type="Proteomes" id="UP000242146">
    <property type="component" value="Unassembled WGS sequence"/>
</dbReference>
<dbReference type="PANTHER" id="PTHR24123">
    <property type="entry name" value="ANKYRIN REPEAT-CONTAINING"/>
    <property type="match status" value="1"/>
</dbReference>
<feature type="repeat" description="ANK" evidence="3">
    <location>
        <begin position="551"/>
        <end position="583"/>
    </location>
</feature>
<dbReference type="PANTHER" id="PTHR24123:SF33">
    <property type="entry name" value="PROTEIN HOS4"/>
    <property type="match status" value="1"/>
</dbReference>
<reference evidence="8 9" key="1">
    <citation type="submission" date="2016-07" db="EMBL/GenBank/DDBJ databases">
        <title>Pervasive Adenine N6-methylation of Active Genes in Fungi.</title>
        <authorList>
            <consortium name="DOE Joint Genome Institute"/>
            <person name="Mondo S.J."/>
            <person name="Dannebaum R.O."/>
            <person name="Kuo R.C."/>
            <person name="Labutti K."/>
            <person name="Haridas S."/>
            <person name="Kuo A."/>
            <person name="Salamov A."/>
            <person name="Ahrendt S.R."/>
            <person name="Lipzen A."/>
            <person name="Sullivan W."/>
            <person name="Andreopoulos W.B."/>
            <person name="Clum A."/>
            <person name="Lindquist E."/>
            <person name="Daum C."/>
            <person name="Ramamoorthy G.K."/>
            <person name="Gryganskyi A."/>
            <person name="Culley D."/>
            <person name="Magnuson J.K."/>
            <person name="James T.Y."/>
            <person name="O'Malley M.A."/>
            <person name="Stajich J.E."/>
            <person name="Spatafora J.W."/>
            <person name="Visel A."/>
            <person name="Grigoriev I.V."/>
        </authorList>
    </citation>
    <scope>NUCLEOTIDE SEQUENCE [LARGE SCALE GENOMIC DNA]</scope>
    <source>
        <strain evidence="8 9">NRRL 3301</strain>
    </source>
</reference>
<keyword evidence="9" id="KW-1185">Reference proteome</keyword>
<dbReference type="EMBL" id="MCGT01000017">
    <property type="protein sequence ID" value="ORX52742.1"/>
    <property type="molecule type" value="Genomic_DNA"/>
</dbReference>
<evidence type="ECO:0000259" key="7">
    <source>
        <dbReference type="PROSITE" id="PS51977"/>
    </source>
</evidence>
<evidence type="ECO:0000313" key="8">
    <source>
        <dbReference type="EMBL" id="ORX52742.1"/>
    </source>
</evidence>
<dbReference type="PROSITE" id="PS51059">
    <property type="entry name" value="PARP_CATALYTIC"/>
    <property type="match status" value="1"/>
</dbReference>
<feature type="repeat" description="ANK" evidence="3">
    <location>
        <begin position="1757"/>
        <end position="1779"/>
    </location>
</feature>
<dbReference type="CDD" id="cd07997">
    <property type="entry name" value="WGR_PARP"/>
    <property type="match status" value="1"/>
</dbReference>
<feature type="compositionally biased region" description="Polar residues" evidence="5">
    <location>
        <begin position="2950"/>
        <end position="2964"/>
    </location>
</feature>
<protein>
    <recommendedName>
        <fullName evidence="4">Poly [ADP-ribose] polymerase</fullName>
        <shortName evidence="4">PARP</shortName>
        <ecNumber evidence="4">2.4.2.-</ecNumber>
    </recommendedName>
</protein>
<feature type="region of interest" description="Disordered" evidence="5">
    <location>
        <begin position="1"/>
        <end position="38"/>
    </location>
</feature>
<feature type="compositionally biased region" description="Basic residues" evidence="5">
    <location>
        <begin position="2984"/>
        <end position="2993"/>
    </location>
</feature>
<feature type="region of interest" description="Disordered" evidence="5">
    <location>
        <begin position="2947"/>
        <end position="2993"/>
    </location>
</feature>
<dbReference type="SUPFAM" id="SSF47587">
    <property type="entry name" value="Domain of poly(ADP-ribose) polymerase"/>
    <property type="match status" value="1"/>
</dbReference>
<proteinExistence type="predicted"/>
<dbReference type="SMART" id="SM00773">
    <property type="entry name" value="WGR"/>
    <property type="match status" value="1"/>
</dbReference>
<keyword evidence="4" id="KW-0520">NAD</keyword>
<dbReference type="InterPro" id="IPR012317">
    <property type="entry name" value="Poly(ADP-ribose)pol_cat_dom"/>
</dbReference>
<dbReference type="Gene3D" id="1.20.142.10">
    <property type="entry name" value="Poly(ADP-ribose) polymerase, regulatory domain"/>
    <property type="match status" value="1"/>
</dbReference>
<evidence type="ECO:0000313" key="9">
    <source>
        <dbReference type="Proteomes" id="UP000242146"/>
    </source>
</evidence>
<feature type="repeat" description="ANK" evidence="3">
    <location>
        <begin position="1398"/>
        <end position="1436"/>
    </location>
</feature>
<feature type="repeat" description="ANK" evidence="3">
    <location>
        <begin position="817"/>
        <end position="843"/>
    </location>
</feature>
<sequence length="2993" mass="336754">MARTSIPRHLRATARHRTDPLQASRAPTRASRTRGTKRTKAIRDIKDFKVVDGQMLYLCTPENEQEEDEPEWLVEEAIESRTVLDDFREKMYDRYGYAIDASGDSLTPAAGSAAESLRRSTRTSKLRAFLRFSSQPTIDVDSSSEDEHEPVQRKRKRTGTSSSSTKKKSSAATDPSRLRGKALLRFKEEQQELRKKDRAAWVINHGLDLHQHATTPDCCLRCSTMVYRRAVLANDVAALKKIIDDRKTYPMWTVEDVGNQEKRVLQLALIKGNQEIIEMLQGELASDTRIQVPGHILSHGSSTGYISRHVFGHFIRQVNESRGNRLGNASFYRDDTGTDFNVDMSANLTNDAANACLLGLLHTPFMDDPLVLASLKTQPFARNGEITYQCVVSGHLAASKTYLDDYGDTNGFNFLHAAVFKDEELPSFRKTQILKKTYAANNMTPLHCAAIQPTARHLEAFFQHLDAAERMETDDKSRNVIHYASASSTPACLQFLLDQGLSLNQNDRFRLTPLIQAARFGRSDNVKLILTTLSDGRMPCPDFANHTILRNKRRALHYAAYFGHADTCQVLLQAGATVDIVSSDKMTPMLQACRRGHLETVKVLVEDGQASLILGDRYSRTPLHQAAMYGHLELAKYLLLQGADANAPDTSANTPAHYAAAFGHQALLHLLLTLGQADASANNVWRGTPCSVANMKGHVGIVQYLLTNSNAGLTVNFRNQQGQTMLHETVVEDVNSSFDIDLNIRRVKVLLEHNANVNFRNMSDDTVLHALVRNASFKAHELGDDKKLDEDIGISYQLQLAQILMDAGSELETVDNNGNTPLMTALITGNYPLAAFLINHGANYWSAKAKDGRTFFHYFLLGAASLDNVQPYEKLPLSKYQEYSDRFVRVYEDLWQAVADHPPPADQQTSLINEYDNQGYTPVILGIKQAIEEQKTFVKYQKSVVKYGSSSRKYNGQSNDNVDDDTPRPIRFVFCFDHFISFASRLFSKFKPDLESVVKLPRKFFAETPKVAKKPDQYPIYTGYSALHLAAHTQHVPLLTFLMDLGADPNQQVVTVTGPGATPIILGYFTRTLRRYEYINDNSTIAADMIKKRFDITMPDFDQDLKDTIAVLLQNGADPCFAGDKMRSAFMKASSSLDAINISLMYKYVMDAGGSDYINHKDAQGNTALSLGLDEYQRKASEALTNNTMNSSDILASAIDLLCPILLALGADLNVTKDSGDSILMRAMSSNIDLFRALLAASKLPLNHAQTNKLGQNVLAVACASSIEVTNCYLDRFEQDMARKTAPELSAIVNNVDKAGFSALVLAATRNNVYAVKKLTSLGAKLEYSKEDKHPLSEAISCNAYYAVEALLEANASLSWAHSSNKFFPMHFAVKSQKPNLVRLLLKHGADVNAADRWGQTPLHWAIELSKKQTNRSMKVEQLLIDAGANVNAIDNLGRTPLHIVFTPLHVVPWTKETDKTKKKLKILARQRESRDHIKNSVNDYIDSFGGGSQTLDTWIRVQKRDILEAERQREEEESKQKATDQDKQDAEHDMMDIDADALEIYSNFKFEQDISLESADPVDMLTEILSDGDIQLDVADIFGRTALHYAIISGAISCMTVLLDTNQVSLHSMDQDLNGPLQLALRYNHAYCAVIVVNRGAPTGDIRLPNNTNINVLHYSLSKSFMNVSYLFLKNTSNVLECLAESLSAGKFHFANRVIRHAGDHVLSGTVVTSGQNLWHIISNFAPFDSEIWNDYLPDYLETLEKLQVPVVADAQGYTPLHYAAKHGQTKLMSHLLKLEPTPPLIYAGEKQETQMILAVHNNRLDTVMLLQGAGLPVGHEERYTKTPSMLYHAIDRNHELMVRYLLQNGVSTDADSAFGRSSPLGLACIKNSIPILRALAEHSVKDDIPYLVELSDKNGKKWKLHVPLLIYTSRMNQLDAFKILLTCGSDPNVLEPEHEMFDGYSCLMYCVKTGKLDFVKALLEAGADLGVQCRNSNRSIFYEVIFGKKVSSIKFDIYDLITRHSSVPDVNAIDTDTGMTPLEFAIRNSDIALIDRLLSLGADPNVESCSSDTGYDLYNEPVNALFHAMLQDDIEAFKMMVKSSKHTIDWEATDRDGRTLFSRMAGIGYGYSYKHLVFFEYLITVLDKPAFKKIIEIPTNKGFTAAEIAKQNMRQDLHDEFCKNGAKRVRTRPGVPGHEDVDAAMDVVEHEPISIDVVQQDAEAEIALLLDKKAAEKASQESDAMDTDDEEDDGTPKIDSYSQLENVGVLVYDDDNERHYDIMLMKVDISHYHHFSKCLFYKLSVIYNKLLEVYVLWTRWGGLGTEGMHQKTPYLTKEEAVREFLTIFRAKSGNHWHDLDRFESKPGRYQLIKSRDPIKDMAILDDQDLAFVHHEIQPSQLPKNLHKTMTIFCNFTELKGSHKNVDLGIPIGQVPSTTLIRASKVFDEIKDVITELEVLRSANDPQSRKQYKEMIHKGVQLSTKYYSLLPMKKAEDGLKGLLNPADWTKEMGRLNDVKYIDFTLNVVLAAKHRAATVNPFDYSYRTLDNKLTEVSPESMEFSIVNKYMATTTSKEQVGDYEIAHLFSIDRKEEQERFKPFETDPNRKLLWHGSQLRNFMGILKQGLRTKPSGARHTGALLGDGIYFADMFRKSMMFTPTYDNQENRAYAMLLLCEVALGDNMEIRMNYSHKTKDFTSVMGAGHYGPNPAHAIVDATGMEIPVGPCMNLPMPEGYELRYDNRLSYNEYVVEDQSRVKMKYLVLVRNKNYCDCCESSSDVLNRLDEVDFEDISPINLNRYELDLMDMYMHSLGKTRKQFVDEHLDDFWTNNESYFRYAQEAQRDGSLALEPRSRFCSRCISKVYGVLVIKHVRQLIKSGKTDDYPFLTLNPCRYGSGCDQITKRPHVRKYHHWMPSTEKVVQKQPFVPELLHVQDQLPSSDLYCHVIAKPSTDDVELLSVQDVDVEMESTDNTTRSQQNTTPTASYRPIGARRPGGVGLGKPGAPRRRPKTSS</sequence>
<dbReference type="PROSITE" id="PS51977">
    <property type="entry name" value="WGR"/>
    <property type="match status" value="1"/>
</dbReference>
<name>A0A1X2GFM7_9FUNG</name>
<feature type="domain" description="PARP catalytic" evidence="6">
    <location>
        <begin position="2520"/>
        <end position="2754"/>
    </location>
</feature>
<feature type="compositionally biased region" description="Acidic residues" evidence="5">
    <location>
        <begin position="2225"/>
        <end position="2235"/>
    </location>
</feature>
<evidence type="ECO:0000256" key="2">
    <source>
        <dbReference type="ARBA" id="ARBA00023043"/>
    </source>
</evidence>
<feature type="repeat" description="ANK" evidence="3">
    <location>
        <begin position="1365"/>
        <end position="1397"/>
    </location>
</feature>
<keyword evidence="4" id="KW-0808">Transferase</keyword>
<dbReference type="InterPro" id="IPR036770">
    <property type="entry name" value="Ankyrin_rpt-contain_sf"/>
</dbReference>
<evidence type="ECO:0000256" key="1">
    <source>
        <dbReference type="ARBA" id="ARBA00022737"/>
    </source>
</evidence>
<feature type="repeat" description="ANK" evidence="3">
    <location>
        <begin position="618"/>
        <end position="650"/>
    </location>
</feature>
<feature type="repeat" description="ANK" evidence="3">
    <location>
        <begin position="2019"/>
        <end position="2051"/>
    </location>
</feature>
<dbReference type="SUPFAM" id="SSF48403">
    <property type="entry name" value="Ankyrin repeat"/>
    <property type="match status" value="6"/>
</dbReference>
<dbReference type="InterPro" id="IPR051165">
    <property type="entry name" value="Multifunctional_ANK_Repeat"/>
</dbReference>
<keyword evidence="2 3" id="KW-0040">ANK repeat</keyword>
<dbReference type="Pfam" id="PF00644">
    <property type="entry name" value="PARP"/>
    <property type="match status" value="1"/>
</dbReference>
<evidence type="ECO:0000256" key="4">
    <source>
        <dbReference type="RuleBase" id="RU362114"/>
    </source>
</evidence>
<dbReference type="GO" id="GO:0003950">
    <property type="term" value="F:NAD+ poly-ADP-ribosyltransferase activity"/>
    <property type="evidence" value="ECO:0007669"/>
    <property type="project" value="UniProtKB-UniRule"/>
</dbReference>
<feature type="domain" description="WGR" evidence="7">
    <location>
        <begin position="2250"/>
        <end position="2351"/>
    </location>
</feature>